<organism evidence="2">
    <name type="scientific">Timema cristinae</name>
    <name type="common">Walking stick</name>
    <dbReference type="NCBI Taxonomy" id="61476"/>
    <lineage>
        <taxon>Eukaryota</taxon>
        <taxon>Metazoa</taxon>
        <taxon>Ecdysozoa</taxon>
        <taxon>Arthropoda</taxon>
        <taxon>Hexapoda</taxon>
        <taxon>Insecta</taxon>
        <taxon>Pterygota</taxon>
        <taxon>Neoptera</taxon>
        <taxon>Polyneoptera</taxon>
        <taxon>Phasmatodea</taxon>
        <taxon>Timematodea</taxon>
        <taxon>Timematoidea</taxon>
        <taxon>Timematidae</taxon>
        <taxon>Timema</taxon>
    </lineage>
</organism>
<protein>
    <submittedName>
        <fullName evidence="2">Uncharacterized protein</fullName>
    </submittedName>
</protein>
<gene>
    <name evidence="2" type="ORF">TCEB3V08_LOCUS2457</name>
</gene>
<dbReference type="AlphaFoldDB" id="A0A7R9GS01"/>
<feature type="compositionally biased region" description="Basic and acidic residues" evidence="1">
    <location>
        <begin position="16"/>
        <end position="26"/>
    </location>
</feature>
<sequence>MDLGIGKVELDEVNQHLRGGRVDNHLGKTTPSSPDRDSISPSSAVEFNTTSALANYATEILGFLSSGMDRSMRCPFGLACSH</sequence>
<accession>A0A7R9GS01</accession>
<name>A0A7R9GS01_TIMCR</name>
<evidence type="ECO:0000313" key="2">
    <source>
        <dbReference type="EMBL" id="CAD7394533.1"/>
    </source>
</evidence>
<evidence type="ECO:0000256" key="1">
    <source>
        <dbReference type="SAM" id="MobiDB-lite"/>
    </source>
</evidence>
<feature type="region of interest" description="Disordered" evidence="1">
    <location>
        <begin position="16"/>
        <end position="43"/>
    </location>
</feature>
<dbReference type="EMBL" id="OC316995">
    <property type="protein sequence ID" value="CAD7394533.1"/>
    <property type="molecule type" value="Genomic_DNA"/>
</dbReference>
<reference evidence="2" key="1">
    <citation type="submission" date="2020-11" db="EMBL/GenBank/DDBJ databases">
        <authorList>
            <person name="Tran Van P."/>
        </authorList>
    </citation>
    <scope>NUCLEOTIDE SEQUENCE</scope>
</reference>
<proteinExistence type="predicted"/>